<dbReference type="EMBL" id="DVFZ01000085">
    <property type="protein sequence ID" value="HIQ83151.1"/>
    <property type="molecule type" value="Genomic_DNA"/>
</dbReference>
<accession>A0A9D1CWU1</accession>
<dbReference type="InterPro" id="IPR052767">
    <property type="entry name" value="Bact_com_dev_regulator"/>
</dbReference>
<sequence length="137" mass="15166">MDAVFQKTRELGQALIESEVYQEMKAAEEKAARNQEAAEAMNHYLELRGQIQDMLSHENPDSAVLKRLSDEMDETQNRLNMIDDIAAMTQARAAFSELINQVNQVLQFIVTGRIAEEGQDSCSGSCASCGGSCHTTH</sequence>
<reference evidence="1" key="2">
    <citation type="journal article" date="2021" name="PeerJ">
        <title>Extensive microbial diversity within the chicken gut microbiome revealed by metagenomics and culture.</title>
        <authorList>
            <person name="Gilroy R."/>
            <person name="Ravi A."/>
            <person name="Getino M."/>
            <person name="Pursley I."/>
            <person name="Horton D.L."/>
            <person name="Alikhan N.F."/>
            <person name="Baker D."/>
            <person name="Gharbi K."/>
            <person name="Hall N."/>
            <person name="Watson M."/>
            <person name="Adriaenssens E.M."/>
            <person name="Foster-Nyarko E."/>
            <person name="Jarju S."/>
            <person name="Secka A."/>
            <person name="Antonio M."/>
            <person name="Oren A."/>
            <person name="Chaudhuri R.R."/>
            <person name="La Ragione R."/>
            <person name="Hildebrand F."/>
            <person name="Pallen M.J."/>
        </authorList>
    </citation>
    <scope>NUCLEOTIDE SEQUENCE</scope>
    <source>
        <strain evidence="1">ChiSjej6B24-2974</strain>
    </source>
</reference>
<proteinExistence type="predicted"/>
<dbReference type="SUPFAM" id="SSF158622">
    <property type="entry name" value="YheA/YmcA-like"/>
    <property type="match status" value="1"/>
</dbReference>
<gene>
    <name evidence="1" type="ORF">IAA52_08610</name>
</gene>
<protein>
    <submittedName>
        <fullName evidence="1">YlbF family regulator</fullName>
    </submittedName>
</protein>
<reference evidence="1" key="1">
    <citation type="submission" date="2020-10" db="EMBL/GenBank/DDBJ databases">
        <authorList>
            <person name="Gilroy R."/>
        </authorList>
    </citation>
    <scope>NUCLEOTIDE SEQUENCE</scope>
    <source>
        <strain evidence="1">ChiSjej6B24-2974</strain>
    </source>
</reference>
<dbReference type="InterPro" id="IPR010368">
    <property type="entry name" value="Com_YlbF"/>
</dbReference>
<dbReference type="Gene3D" id="1.20.1500.10">
    <property type="entry name" value="YheA/YmcA-like"/>
    <property type="match status" value="1"/>
</dbReference>
<name>A0A9D1CWU1_9FIRM</name>
<organism evidence="1 2">
    <name type="scientific">Candidatus Pullichristensenella stercorigallinarum</name>
    <dbReference type="NCBI Taxonomy" id="2840909"/>
    <lineage>
        <taxon>Bacteria</taxon>
        <taxon>Bacillati</taxon>
        <taxon>Bacillota</taxon>
        <taxon>Clostridia</taxon>
        <taxon>Candidatus Pullichristensenella</taxon>
    </lineage>
</organism>
<dbReference type="PANTHER" id="PTHR38448:SF2">
    <property type="entry name" value="REGULATORY PROTEIN YLBF"/>
    <property type="match status" value="1"/>
</dbReference>
<dbReference type="InterPro" id="IPR023378">
    <property type="entry name" value="YheA/YmcA-like_dom_sf"/>
</dbReference>
<evidence type="ECO:0000313" key="2">
    <source>
        <dbReference type="Proteomes" id="UP000824260"/>
    </source>
</evidence>
<comment type="caution">
    <text evidence="1">The sequence shown here is derived from an EMBL/GenBank/DDBJ whole genome shotgun (WGS) entry which is preliminary data.</text>
</comment>
<dbReference type="PANTHER" id="PTHR38448">
    <property type="entry name" value="REGULATORY PROTEIN YLBF-RELATED"/>
    <property type="match status" value="1"/>
</dbReference>
<evidence type="ECO:0000313" key="1">
    <source>
        <dbReference type="EMBL" id="HIQ83151.1"/>
    </source>
</evidence>
<dbReference type="AlphaFoldDB" id="A0A9D1CWU1"/>
<dbReference type="Proteomes" id="UP000824260">
    <property type="component" value="Unassembled WGS sequence"/>
</dbReference>
<dbReference type="Pfam" id="PF06133">
    <property type="entry name" value="Com_YlbF"/>
    <property type="match status" value="1"/>
</dbReference>